<protein>
    <submittedName>
        <fullName evidence="1">Uncharacterized protein</fullName>
    </submittedName>
</protein>
<dbReference type="Proteomes" id="UP001177021">
    <property type="component" value="Unassembled WGS sequence"/>
</dbReference>
<name>A0ACB0KLW5_TRIPR</name>
<evidence type="ECO:0000313" key="1">
    <source>
        <dbReference type="EMBL" id="CAJ2657516.1"/>
    </source>
</evidence>
<evidence type="ECO:0000313" key="2">
    <source>
        <dbReference type="Proteomes" id="UP001177021"/>
    </source>
</evidence>
<proteinExistence type="predicted"/>
<keyword evidence="2" id="KW-1185">Reference proteome</keyword>
<organism evidence="1 2">
    <name type="scientific">Trifolium pratense</name>
    <name type="common">Red clover</name>
    <dbReference type="NCBI Taxonomy" id="57577"/>
    <lineage>
        <taxon>Eukaryota</taxon>
        <taxon>Viridiplantae</taxon>
        <taxon>Streptophyta</taxon>
        <taxon>Embryophyta</taxon>
        <taxon>Tracheophyta</taxon>
        <taxon>Spermatophyta</taxon>
        <taxon>Magnoliopsida</taxon>
        <taxon>eudicotyledons</taxon>
        <taxon>Gunneridae</taxon>
        <taxon>Pentapetalae</taxon>
        <taxon>rosids</taxon>
        <taxon>fabids</taxon>
        <taxon>Fabales</taxon>
        <taxon>Fabaceae</taxon>
        <taxon>Papilionoideae</taxon>
        <taxon>50 kb inversion clade</taxon>
        <taxon>NPAAA clade</taxon>
        <taxon>Hologalegina</taxon>
        <taxon>IRL clade</taxon>
        <taxon>Trifolieae</taxon>
        <taxon>Trifolium</taxon>
    </lineage>
</organism>
<dbReference type="EMBL" id="CASHSV030000311">
    <property type="protein sequence ID" value="CAJ2657516.1"/>
    <property type="molecule type" value="Genomic_DNA"/>
</dbReference>
<sequence length="279" mass="30936">MKSFQSFAFFSIFLVLAFVICESQDCSKPFKIIVVSQSNSSSNFTTIQSAIDSVPTGNSQWIHIQISSGVYSPVMLEVPSIIQARAAWIYADKCVFYDCAFLGVQDTLNDDWGRHYYKNCYIQGGIDFIYGDGQSLFEASTIFFSMGKNGPKIDGVITAHERKSPNDPSGFVFKNCNISGTAGGKAELGRAMDAYARVIIADSYLSDVVKPEGWSPRTFVGHEANIVFVEEGNRGPGADKSKRVNWMKHLSGSELDKFLNISYIDQEGWISELPKTIFI</sequence>
<comment type="caution">
    <text evidence="1">The sequence shown here is derived from an EMBL/GenBank/DDBJ whole genome shotgun (WGS) entry which is preliminary data.</text>
</comment>
<gene>
    <name evidence="1" type="ORF">MILVUS5_LOCUS24081</name>
</gene>
<reference evidence="1" key="1">
    <citation type="submission" date="2023-10" db="EMBL/GenBank/DDBJ databases">
        <authorList>
            <person name="Rodriguez Cubillos JULIANA M."/>
            <person name="De Vega J."/>
        </authorList>
    </citation>
    <scope>NUCLEOTIDE SEQUENCE</scope>
</reference>
<accession>A0ACB0KLW5</accession>